<evidence type="ECO:0000256" key="2">
    <source>
        <dbReference type="ARBA" id="ARBA00022737"/>
    </source>
</evidence>
<dbReference type="PANTHER" id="PTHR24403">
    <property type="entry name" value="ZINC FINGER PROTEIN"/>
    <property type="match status" value="1"/>
</dbReference>
<dbReference type="Proteomes" id="UP000215335">
    <property type="component" value="Unassembled WGS sequence"/>
</dbReference>
<name>A0A232F6D4_9HYME</name>
<sequence length="229" mass="26928">MTYLNNLRLIYNDFVDPLPGIMSVKSTEKSKSSKIQSFPCPNCPSVYNRRTNLIQHLKYYCFKDPKLKCPYCNYVTKRTFSVYGHVRKMHQNQRVGYVDVDRPDEFVEPRHLRARIEPIAFVDVSGDHLMQPIGYEEPTLLPPPPPPLVPHQASLGIPVENECPRCGKQYVRAQHLKRHIEFECGVLPRFLCYYCPQRCKLKDNLTKHIRKLHPNECMRFYIDGELQEY</sequence>
<dbReference type="AlphaFoldDB" id="A0A232F6D4"/>
<evidence type="ECO:0000313" key="7">
    <source>
        <dbReference type="EMBL" id="OXU25917.1"/>
    </source>
</evidence>
<protein>
    <recommendedName>
        <fullName evidence="6">C2H2-type domain-containing protein</fullName>
    </recommendedName>
</protein>
<gene>
    <name evidence="7" type="ORF">TSAR_011822</name>
</gene>
<keyword evidence="2" id="KW-0677">Repeat</keyword>
<evidence type="ECO:0000259" key="6">
    <source>
        <dbReference type="PROSITE" id="PS50157"/>
    </source>
</evidence>
<feature type="domain" description="C2H2-type" evidence="6">
    <location>
        <begin position="190"/>
        <end position="218"/>
    </location>
</feature>
<dbReference type="Pfam" id="PF00096">
    <property type="entry name" value="zf-C2H2"/>
    <property type="match status" value="3"/>
</dbReference>
<comment type="caution">
    <text evidence="7">The sequence shown here is derived from an EMBL/GenBank/DDBJ whole genome shotgun (WGS) entry which is preliminary data.</text>
</comment>
<feature type="domain" description="C2H2-type" evidence="6">
    <location>
        <begin position="161"/>
        <end position="188"/>
    </location>
</feature>
<dbReference type="InterPro" id="IPR050688">
    <property type="entry name" value="Zinc_finger/UBP_domain"/>
</dbReference>
<proteinExistence type="predicted"/>
<keyword evidence="1" id="KW-0479">Metal-binding</keyword>
<dbReference type="SMART" id="SM00355">
    <property type="entry name" value="ZnF_C2H2"/>
    <property type="match status" value="4"/>
</dbReference>
<keyword evidence="4" id="KW-0862">Zinc</keyword>
<dbReference type="PROSITE" id="PS00028">
    <property type="entry name" value="ZINC_FINGER_C2H2_1"/>
    <property type="match status" value="1"/>
</dbReference>
<dbReference type="GO" id="GO:0005634">
    <property type="term" value="C:nucleus"/>
    <property type="evidence" value="ECO:0007669"/>
    <property type="project" value="TreeGrafter"/>
</dbReference>
<evidence type="ECO:0000313" key="8">
    <source>
        <dbReference type="Proteomes" id="UP000215335"/>
    </source>
</evidence>
<keyword evidence="3 5" id="KW-0863">Zinc-finger</keyword>
<organism evidence="7 8">
    <name type="scientific">Trichomalopsis sarcophagae</name>
    <dbReference type="NCBI Taxonomy" id="543379"/>
    <lineage>
        <taxon>Eukaryota</taxon>
        <taxon>Metazoa</taxon>
        <taxon>Ecdysozoa</taxon>
        <taxon>Arthropoda</taxon>
        <taxon>Hexapoda</taxon>
        <taxon>Insecta</taxon>
        <taxon>Pterygota</taxon>
        <taxon>Neoptera</taxon>
        <taxon>Endopterygota</taxon>
        <taxon>Hymenoptera</taxon>
        <taxon>Apocrita</taxon>
        <taxon>Proctotrupomorpha</taxon>
        <taxon>Chalcidoidea</taxon>
        <taxon>Pteromalidae</taxon>
        <taxon>Pteromalinae</taxon>
        <taxon>Trichomalopsis</taxon>
    </lineage>
</organism>
<keyword evidence="8" id="KW-1185">Reference proteome</keyword>
<dbReference type="InterPro" id="IPR013087">
    <property type="entry name" value="Znf_C2H2_type"/>
</dbReference>
<dbReference type="SUPFAM" id="SSF57667">
    <property type="entry name" value="beta-beta-alpha zinc fingers"/>
    <property type="match status" value="1"/>
</dbReference>
<evidence type="ECO:0000256" key="5">
    <source>
        <dbReference type="PROSITE-ProRule" id="PRU00042"/>
    </source>
</evidence>
<dbReference type="InterPro" id="IPR036236">
    <property type="entry name" value="Znf_C2H2_sf"/>
</dbReference>
<dbReference type="GO" id="GO:0045944">
    <property type="term" value="P:positive regulation of transcription by RNA polymerase II"/>
    <property type="evidence" value="ECO:0007669"/>
    <property type="project" value="TreeGrafter"/>
</dbReference>
<dbReference type="EMBL" id="NNAY01000919">
    <property type="protein sequence ID" value="OXU25917.1"/>
    <property type="molecule type" value="Genomic_DNA"/>
</dbReference>
<evidence type="ECO:0000256" key="1">
    <source>
        <dbReference type="ARBA" id="ARBA00022723"/>
    </source>
</evidence>
<dbReference type="STRING" id="543379.A0A232F6D4"/>
<accession>A0A232F6D4</accession>
<dbReference type="PANTHER" id="PTHR24403:SF67">
    <property type="entry name" value="FI01116P-RELATED"/>
    <property type="match status" value="1"/>
</dbReference>
<dbReference type="GO" id="GO:0008270">
    <property type="term" value="F:zinc ion binding"/>
    <property type="evidence" value="ECO:0007669"/>
    <property type="project" value="UniProtKB-KW"/>
</dbReference>
<dbReference type="PROSITE" id="PS50157">
    <property type="entry name" value="ZINC_FINGER_C2H2_2"/>
    <property type="match status" value="3"/>
</dbReference>
<dbReference type="Gene3D" id="3.30.160.60">
    <property type="entry name" value="Classic Zinc Finger"/>
    <property type="match status" value="2"/>
</dbReference>
<feature type="domain" description="C2H2-type" evidence="6">
    <location>
        <begin position="38"/>
        <end position="65"/>
    </location>
</feature>
<evidence type="ECO:0000256" key="4">
    <source>
        <dbReference type="ARBA" id="ARBA00022833"/>
    </source>
</evidence>
<evidence type="ECO:0000256" key="3">
    <source>
        <dbReference type="ARBA" id="ARBA00022771"/>
    </source>
</evidence>
<reference evidence="7 8" key="1">
    <citation type="journal article" date="2017" name="Curr. Biol.">
        <title>The Evolution of Venom by Co-option of Single-Copy Genes.</title>
        <authorList>
            <person name="Martinson E.O."/>
            <person name="Mrinalini"/>
            <person name="Kelkar Y.D."/>
            <person name="Chang C.H."/>
            <person name="Werren J.H."/>
        </authorList>
    </citation>
    <scope>NUCLEOTIDE SEQUENCE [LARGE SCALE GENOMIC DNA]</scope>
    <source>
        <strain evidence="7 8">Alberta</strain>
        <tissue evidence="7">Whole body</tissue>
    </source>
</reference>